<reference evidence="1" key="1">
    <citation type="journal article" date="2020" name="Phytopathology">
        <title>Genome sequence and comparative analysis of Colletotrichum gloeosporioides isolated from Liriodendron leaves.</title>
        <authorList>
            <person name="Fu F.F."/>
            <person name="Hao Z."/>
            <person name="Wang P."/>
            <person name="Lu Y."/>
            <person name="Xue L.J."/>
            <person name="Wei G."/>
            <person name="Tian Y."/>
            <person name="Baishi H."/>
            <person name="Xu H."/>
            <person name="Shi J."/>
            <person name="Cheng T."/>
            <person name="Wang G."/>
            <person name="Yi Y."/>
            <person name="Chen J."/>
        </authorList>
    </citation>
    <scope>NUCLEOTIDE SEQUENCE</scope>
    <source>
        <strain evidence="1">Lc1</strain>
    </source>
</reference>
<comment type="caution">
    <text evidence="1">The sequence shown here is derived from an EMBL/GenBank/DDBJ whole genome shotgun (WGS) entry which is preliminary data.</text>
</comment>
<sequence>MKGSSPIFEQDLIHEDSCLSDSTILATEISGVKAEYDCFGGARAYCCEPPNDDDPFVPNQNKKFHCSSRITQRTDVPATISRPKLSDTFTYMKQSLELEASHPRSL</sequence>
<reference evidence="1" key="2">
    <citation type="submission" date="2020-03" db="EMBL/GenBank/DDBJ databases">
        <authorList>
            <person name="Fu F.-F."/>
            <person name="Chen J."/>
        </authorList>
    </citation>
    <scope>NUCLEOTIDE SEQUENCE</scope>
    <source>
        <strain evidence="1">Lc1</strain>
    </source>
</reference>
<keyword evidence="2" id="KW-1185">Reference proteome</keyword>
<dbReference type="GeneID" id="69022676"/>
<name>A0A8H4CXM8_COLGL</name>
<protein>
    <submittedName>
        <fullName evidence="1">Uncharacterized protein</fullName>
    </submittedName>
</protein>
<organism evidence="1 2">
    <name type="scientific">Colletotrichum gloeosporioides</name>
    <name type="common">Anthracnose fungus</name>
    <name type="synonym">Glomerella cingulata</name>
    <dbReference type="NCBI Taxonomy" id="474922"/>
    <lineage>
        <taxon>Eukaryota</taxon>
        <taxon>Fungi</taxon>
        <taxon>Dikarya</taxon>
        <taxon>Ascomycota</taxon>
        <taxon>Pezizomycotina</taxon>
        <taxon>Sordariomycetes</taxon>
        <taxon>Hypocreomycetidae</taxon>
        <taxon>Glomerellales</taxon>
        <taxon>Glomerellaceae</taxon>
        <taxon>Colletotrichum</taxon>
        <taxon>Colletotrichum gloeosporioides species complex</taxon>
    </lineage>
</organism>
<evidence type="ECO:0000313" key="2">
    <source>
        <dbReference type="Proteomes" id="UP000613401"/>
    </source>
</evidence>
<proteinExistence type="predicted"/>
<dbReference type="Proteomes" id="UP000613401">
    <property type="component" value="Unassembled WGS sequence"/>
</dbReference>
<dbReference type="RefSeq" id="XP_045271182.1">
    <property type="nucleotide sequence ID" value="XM_045415354.1"/>
</dbReference>
<gene>
    <name evidence="1" type="ORF">GCG54_00015573</name>
</gene>
<accession>A0A8H4CXM8</accession>
<dbReference type="AlphaFoldDB" id="A0A8H4CXM8"/>
<dbReference type="EMBL" id="WVTB01000003">
    <property type="protein sequence ID" value="KAF3812023.1"/>
    <property type="molecule type" value="Genomic_DNA"/>
</dbReference>
<evidence type="ECO:0000313" key="1">
    <source>
        <dbReference type="EMBL" id="KAF3812023.1"/>
    </source>
</evidence>